<gene>
    <name evidence="3" type="ORF">L484_016056</name>
</gene>
<organism evidence="3 4">
    <name type="scientific">Morus notabilis</name>
    <dbReference type="NCBI Taxonomy" id="981085"/>
    <lineage>
        <taxon>Eukaryota</taxon>
        <taxon>Viridiplantae</taxon>
        <taxon>Streptophyta</taxon>
        <taxon>Embryophyta</taxon>
        <taxon>Tracheophyta</taxon>
        <taxon>Spermatophyta</taxon>
        <taxon>Magnoliopsida</taxon>
        <taxon>eudicotyledons</taxon>
        <taxon>Gunneridae</taxon>
        <taxon>Pentapetalae</taxon>
        <taxon>rosids</taxon>
        <taxon>fabids</taxon>
        <taxon>Rosales</taxon>
        <taxon>Moraceae</taxon>
        <taxon>Moreae</taxon>
        <taxon>Morus</taxon>
    </lineage>
</organism>
<evidence type="ECO:0000313" key="3">
    <source>
        <dbReference type="EMBL" id="EXC00990.1"/>
    </source>
</evidence>
<keyword evidence="4" id="KW-1185">Reference proteome</keyword>
<sequence>MAEKCKNSHELTTEFADDEFEVAGILLELRKLFTATEFFPLFRVEWGSKKRRSTTYSNNQASPATVPPPPEPSSSPPEDPVDERCTGKNKASSPATPLSFSPSESDEKRKPSKRKLLKRADWLELIKELTERKDMLKKEVENVSRYFDKLKAFNSELKARKEELITRGLKKEIRLSKIGQSVNHEMELGQPNASTPFPEFHHPPLIMDRTVQATGISENLQFSASHIPSSGFSRNNNSNNIVSPLGLPDLNVSPEEPFGMDFSQPFDLAMADKNRSRAMASEARRRRRQICRDKTSVAANKLRNPC</sequence>
<dbReference type="eggNOG" id="ENOG502S5B6">
    <property type="taxonomic scope" value="Eukaryota"/>
</dbReference>
<evidence type="ECO:0000313" key="4">
    <source>
        <dbReference type="Proteomes" id="UP000030645"/>
    </source>
</evidence>
<dbReference type="PANTHER" id="PTHR37614">
    <property type="entry name" value="OS02G0121400 PROTEIN"/>
    <property type="match status" value="1"/>
</dbReference>
<proteinExistence type="predicted"/>
<reference evidence="4" key="1">
    <citation type="submission" date="2013-01" db="EMBL/GenBank/DDBJ databases">
        <title>Draft Genome Sequence of a Mulberry Tree, Morus notabilis C.K. Schneid.</title>
        <authorList>
            <person name="He N."/>
            <person name="Zhao S."/>
        </authorList>
    </citation>
    <scope>NUCLEOTIDE SEQUENCE</scope>
</reference>
<accession>W9RWQ6</accession>
<feature type="compositionally biased region" description="Pro residues" evidence="2">
    <location>
        <begin position="65"/>
        <end position="78"/>
    </location>
</feature>
<feature type="compositionally biased region" description="Polar residues" evidence="2">
    <location>
        <begin position="54"/>
        <end position="63"/>
    </location>
</feature>
<dbReference type="PANTHER" id="PTHR37614:SF2">
    <property type="entry name" value="OS02G0121400 PROTEIN"/>
    <property type="match status" value="1"/>
</dbReference>
<feature type="compositionally biased region" description="Polar residues" evidence="2">
    <location>
        <begin position="89"/>
        <end position="103"/>
    </location>
</feature>
<dbReference type="OrthoDB" id="1721092at2759"/>
<feature type="region of interest" description="Disordered" evidence="2">
    <location>
        <begin position="50"/>
        <end position="113"/>
    </location>
</feature>
<evidence type="ECO:0000256" key="2">
    <source>
        <dbReference type="SAM" id="MobiDB-lite"/>
    </source>
</evidence>
<keyword evidence="1" id="KW-0175">Coiled coil</keyword>
<name>W9RWQ6_9ROSA</name>
<dbReference type="Proteomes" id="UP000030645">
    <property type="component" value="Unassembled WGS sequence"/>
</dbReference>
<dbReference type="KEGG" id="mnt:21399128"/>
<dbReference type="EMBL" id="KE345314">
    <property type="protein sequence ID" value="EXC00990.1"/>
    <property type="molecule type" value="Genomic_DNA"/>
</dbReference>
<dbReference type="AlphaFoldDB" id="W9RWQ6"/>
<feature type="coiled-coil region" evidence="1">
    <location>
        <begin position="119"/>
        <end position="146"/>
    </location>
</feature>
<evidence type="ECO:0000256" key="1">
    <source>
        <dbReference type="SAM" id="Coils"/>
    </source>
</evidence>
<protein>
    <submittedName>
        <fullName evidence="3">Uncharacterized protein</fullName>
    </submittedName>
</protein>